<feature type="domain" description="Cyclin C-terminal" evidence="7">
    <location>
        <begin position="328"/>
        <end position="446"/>
    </location>
</feature>
<feature type="compositionally biased region" description="Basic residues" evidence="5">
    <location>
        <begin position="1"/>
        <end position="12"/>
    </location>
</feature>
<feature type="compositionally biased region" description="Basic and acidic residues" evidence="5">
    <location>
        <begin position="15"/>
        <end position="27"/>
    </location>
</feature>
<dbReference type="InterPro" id="IPR013763">
    <property type="entry name" value="Cyclin-like_dom"/>
</dbReference>
<dbReference type="SUPFAM" id="SSF47954">
    <property type="entry name" value="Cyclin-like"/>
    <property type="match status" value="2"/>
</dbReference>
<feature type="region of interest" description="Disordered" evidence="5">
    <location>
        <begin position="143"/>
        <end position="179"/>
    </location>
</feature>
<evidence type="ECO:0000256" key="1">
    <source>
        <dbReference type="ARBA" id="ARBA00022618"/>
    </source>
</evidence>
<dbReference type="SMART" id="SM01332">
    <property type="entry name" value="Cyclin_C"/>
    <property type="match status" value="1"/>
</dbReference>
<evidence type="ECO:0000259" key="7">
    <source>
        <dbReference type="SMART" id="SM01332"/>
    </source>
</evidence>
<evidence type="ECO:0000313" key="10">
    <source>
        <dbReference type="RefSeq" id="XP_014664572.1"/>
    </source>
</evidence>
<dbReference type="InterPro" id="IPR004367">
    <property type="entry name" value="Cyclin_C-dom"/>
</dbReference>
<feature type="compositionally biased region" description="Low complexity" evidence="5">
    <location>
        <begin position="60"/>
        <end position="69"/>
    </location>
</feature>
<dbReference type="InterPro" id="IPR006671">
    <property type="entry name" value="Cyclin_N"/>
</dbReference>
<feature type="region of interest" description="Disordered" evidence="5">
    <location>
        <begin position="1"/>
        <end position="103"/>
    </location>
</feature>
<evidence type="ECO:0000256" key="5">
    <source>
        <dbReference type="SAM" id="MobiDB-lite"/>
    </source>
</evidence>
<dbReference type="Pfam" id="PF00134">
    <property type="entry name" value="Cyclin_N"/>
    <property type="match status" value="1"/>
</dbReference>
<protein>
    <submittedName>
        <fullName evidence="9 10">G2/mitotic-specific cyclin-B3-like isoform X1</fullName>
    </submittedName>
</protein>
<dbReference type="PIRSF" id="PIRSF001771">
    <property type="entry name" value="Cyclin_A_B_D_E"/>
    <property type="match status" value="1"/>
</dbReference>
<evidence type="ECO:0000259" key="6">
    <source>
        <dbReference type="SMART" id="SM00385"/>
    </source>
</evidence>
<dbReference type="Proteomes" id="UP000695022">
    <property type="component" value="Unplaced"/>
</dbReference>
<evidence type="ECO:0000313" key="9">
    <source>
        <dbReference type="RefSeq" id="XP_014664571.1"/>
    </source>
</evidence>
<reference evidence="9 10" key="1">
    <citation type="submission" date="2025-05" db="UniProtKB">
        <authorList>
            <consortium name="RefSeq"/>
        </authorList>
    </citation>
    <scope>IDENTIFICATION</scope>
</reference>
<proteinExistence type="inferred from homology"/>
<feature type="domain" description="Cyclin-like" evidence="6">
    <location>
        <begin position="235"/>
        <end position="319"/>
    </location>
</feature>
<dbReference type="GeneID" id="106806916"/>
<name>A0ABM1DXA0_PRICU</name>
<keyword evidence="8" id="KW-1185">Reference proteome</keyword>
<dbReference type="Pfam" id="PF02984">
    <property type="entry name" value="Cyclin_C"/>
    <property type="match status" value="1"/>
</dbReference>
<dbReference type="Gene3D" id="1.10.472.10">
    <property type="entry name" value="Cyclin-like"/>
    <property type="match status" value="2"/>
</dbReference>
<dbReference type="PANTHER" id="PTHR10177">
    <property type="entry name" value="CYCLINS"/>
    <property type="match status" value="1"/>
</dbReference>
<evidence type="ECO:0000313" key="8">
    <source>
        <dbReference type="Proteomes" id="UP000695022"/>
    </source>
</evidence>
<dbReference type="InterPro" id="IPR039361">
    <property type="entry name" value="Cyclin"/>
</dbReference>
<feature type="domain" description="Cyclin-like" evidence="6">
    <location>
        <begin position="332"/>
        <end position="413"/>
    </location>
</feature>
<keyword evidence="2 4" id="KW-0195">Cyclin</keyword>
<dbReference type="RefSeq" id="XP_014664571.1">
    <property type="nucleotide sequence ID" value="XM_014809085.1"/>
</dbReference>
<sequence length="453" mass="51421">MAPRPSKLHHNLKQVNHDRITVQEKHKMLTTQQKRPAEKSPETTTSTRKRPAFGDLTNALTKKTTTGGLKKSEKPTKTLIVKKPAKTERAGKPRSRNSEETYASCESSLELSECISSQGSQLPSSQDHRESFEDSLCLRLSQTSTSESEKDAQKASNVCLSNDAESDNEEAQPEKVTLKPEYDVDDEFKNDIFHVPDYAYDIFLYYKSREAKFAVGKYLDTQVEISASMRAILVDWLVEVQENFELNHETLYLAVKIIDLYLSRVTISKEKLQLVGSTAIFIACKFDERCPPLSDDFLYICDDAYNKEELIKMEQMILKALDFDLGTPSSYRFLRRYAKCAKANMELLTLARYICELSLQDYEFVDCSDSKLGAACLLLAMQMKSVNHWGVTMEYYSGYSESDLMSLARHLNSMLSSPSVSTKSLKTIKTKYSHKVFFEVAKIPFLDVLALAS</sequence>
<keyword evidence="1" id="KW-0132">Cell division</keyword>
<dbReference type="SMART" id="SM00385">
    <property type="entry name" value="CYCLIN"/>
    <property type="match status" value="2"/>
</dbReference>
<evidence type="ECO:0000256" key="2">
    <source>
        <dbReference type="ARBA" id="ARBA00023127"/>
    </source>
</evidence>
<dbReference type="RefSeq" id="XP_014664572.1">
    <property type="nucleotide sequence ID" value="XM_014809086.1"/>
</dbReference>
<accession>A0ABM1DXA0</accession>
<keyword evidence="3" id="KW-0131">Cell cycle</keyword>
<dbReference type="InterPro" id="IPR036915">
    <property type="entry name" value="Cyclin-like_sf"/>
</dbReference>
<gene>
    <name evidence="9 10" type="primary">LOC106806916</name>
</gene>
<dbReference type="InterPro" id="IPR046965">
    <property type="entry name" value="Cyclin_A/B-like"/>
</dbReference>
<dbReference type="CDD" id="cd20508">
    <property type="entry name" value="CYCLIN_CCNB3_rpt1"/>
    <property type="match status" value="1"/>
</dbReference>
<evidence type="ECO:0000256" key="4">
    <source>
        <dbReference type="RuleBase" id="RU000383"/>
    </source>
</evidence>
<evidence type="ECO:0000256" key="3">
    <source>
        <dbReference type="ARBA" id="ARBA00023306"/>
    </source>
</evidence>
<comment type="similarity">
    <text evidence="4">Belongs to the cyclin family.</text>
</comment>
<feature type="compositionally biased region" description="Basic and acidic residues" evidence="5">
    <location>
        <begin position="85"/>
        <end position="99"/>
    </location>
</feature>
<organism evidence="8 9">
    <name type="scientific">Priapulus caudatus</name>
    <name type="common">Priapulid worm</name>
    <dbReference type="NCBI Taxonomy" id="37621"/>
    <lineage>
        <taxon>Eukaryota</taxon>
        <taxon>Metazoa</taxon>
        <taxon>Ecdysozoa</taxon>
        <taxon>Scalidophora</taxon>
        <taxon>Priapulida</taxon>
        <taxon>Priapulimorpha</taxon>
        <taxon>Priapulimorphida</taxon>
        <taxon>Priapulidae</taxon>
        <taxon>Priapulus</taxon>
    </lineage>
</organism>
<dbReference type="CDD" id="cd20510">
    <property type="entry name" value="CYCLIN_CCNB3_rpt2"/>
    <property type="match status" value="1"/>
</dbReference>